<proteinExistence type="predicted"/>
<dbReference type="Proteomes" id="UP000030689">
    <property type="component" value="Unassembled WGS sequence"/>
</dbReference>
<dbReference type="EMBL" id="KI517392">
    <property type="protein sequence ID" value="ESQ50826.1"/>
    <property type="molecule type" value="Genomic_DNA"/>
</dbReference>
<dbReference type="PANTHER" id="PTHR46285:SF9">
    <property type="entry name" value="(RAPE) HYPOTHETICAL PROTEIN"/>
    <property type="match status" value="1"/>
</dbReference>
<gene>
    <name evidence="2" type="ORF">EUTSA_v10023007mg</name>
</gene>
<dbReference type="Gramene" id="ESQ50826">
    <property type="protein sequence ID" value="ESQ50826"/>
    <property type="gene ID" value="EUTSA_v10023007mg"/>
</dbReference>
<protein>
    <submittedName>
        <fullName evidence="2">Uncharacterized protein</fullName>
    </submittedName>
</protein>
<organism evidence="2 3">
    <name type="scientific">Eutrema salsugineum</name>
    <name type="common">Saltwater cress</name>
    <name type="synonym">Sisymbrium salsugineum</name>
    <dbReference type="NCBI Taxonomy" id="72664"/>
    <lineage>
        <taxon>Eukaryota</taxon>
        <taxon>Viridiplantae</taxon>
        <taxon>Streptophyta</taxon>
        <taxon>Embryophyta</taxon>
        <taxon>Tracheophyta</taxon>
        <taxon>Spermatophyta</taxon>
        <taxon>Magnoliopsida</taxon>
        <taxon>eudicotyledons</taxon>
        <taxon>Gunneridae</taxon>
        <taxon>Pentapetalae</taxon>
        <taxon>rosids</taxon>
        <taxon>malvids</taxon>
        <taxon>Brassicales</taxon>
        <taxon>Brassicaceae</taxon>
        <taxon>Eutremeae</taxon>
        <taxon>Eutrema</taxon>
    </lineage>
</organism>
<evidence type="ECO:0000256" key="1">
    <source>
        <dbReference type="SAM" id="Phobius"/>
    </source>
</evidence>
<evidence type="ECO:0000313" key="3">
    <source>
        <dbReference type="Proteomes" id="UP000030689"/>
    </source>
</evidence>
<dbReference type="STRING" id="72664.V4NVI0"/>
<dbReference type="AlphaFoldDB" id="V4NVI0"/>
<keyword evidence="1" id="KW-0472">Membrane</keyword>
<reference evidence="2 3" key="1">
    <citation type="journal article" date="2013" name="Front. Plant Sci.">
        <title>The Reference Genome of the Halophytic Plant Eutrema salsugineum.</title>
        <authorList>
            <person name="Yang R."/>
            <person name="Jarvis D.E."/>
            <person name="Chen H."/>
            <person name="Beilstein M.A."/>
            <person name="Grimwood J."/>
            <person name="Jenkins J."/>
            <person name="Shu S."/>
            <person name="Prochnik S."/>
            <person name="Xin M."/>
            <person name="Ma C."/>
            <person name="Schmutz J."/>
            <person name="Wing R.A."/>
            <person name="Mitchell-Olds T."/>
            <person name="Schumaker K.S."/>
            <person name="Wang X."/>
        </authorList>
    </citation>
    <scope>NUCLEOTIDE SEQUENCE [LARGE SCALE GENOMIC DNA]</scope>
</reference>
<dbReference type="KEGG" id="eus:EUTSA_v10023007mg"/>
<sequence>MFLPGFVFLALGLWHLFNNIKLFGLHPNTFISFPWFPISKLSHLELYFIMFSSSAFILVGLFKHHYFDSHGTIPSNHLTTLNILPSSWPSWCMLF</sequence>
<name>V4NVI0_EUTSA</name>
<keyword evidence="1" id="KW-0812">Transmembrane</keyword>
<keyword evidence="3" id="KW-1185">Reference proteome</keyword>
<evidence type="ECO:0000313" key="2">
    <source>
        <dbReference type="EMBL" id="ESQ50826.1"/>
    </source>
</evidence>
<dbReference type="PANTHER" id="PTHR46285">
    <property type="entry name" value="PROTEINASE INHIBITOR I4, SERPIN (DUF716)-RELATED"/>
    <property type="match status" value="1"/>
</dbReference>
<keyword evidence="1" id="KW-1133">Transmembrane helix</keyword>
<accession>V4NVI0</accession>
<feature type="transmembrane region" description="Helical" evidence="1">
    <location>
        <begin position="43"/>
        <end position="62"/>
    </location>
</feature>